<dbReference type="EMBL" id="UARG01000017">
    <property type="protein sequence ID" value="SQA79064.1"/>
    <property type="molecule type" value="Genomic_DNA"/>
</dbReference>
<dbReference type="CDD" id="cd15482">
    <property type="entry name" value="Sialidase_non-viral"/>
    <property type="match status" value="1"/>
</dbReference>
<organism evidence="1 2">
    <name type="scientific">Capnocytophaga ochracea</name>
    <dbReference type="NCBI Taxonomy" id="1018"/>
    <lineage>
        <taxon>Bacteria</taxon>
        <taxon>Pseudomonadati</taxon>
        <taxon>Bacteroidota</taxon>
        <taxon>Flavobacteriia</taxon>
        <taxon>Flavobacteriales</taxon>
        <taxon>Flavobacteriaceae</taxon>
        <taxon>Capnocytophaga</taxon>
    </lineage>
</organism>
<dbReference type="SUPFAM" id="SSF50939">
    <property type="entry name" value="Sialidases"/>
    <property type="match status" value="1"/>
</dbReference>
<dbReference type="SUPFAM" id="SSF110296">
    <property type="entry name" value="Oligoxyloglucan reducing end-specific cellobiohydrolase"/>
    <property type="match status" value="2"/>
</dbReference>
<dbReference type="PANTHER" id="PTHR43739">
    <property type="entry name" value="XYLOGLUCANASE (EUROFUNG)"/>
    <property type="match status" value="1"/>
</dbReference>
<sequence length="927" mass="103563">MHPKNNNLKRILQINMKNKIFTFVFSLLIITTTLTAQELLPLPLRQKEELKARSWVRETPFEQVTVKEIGNRISALSVNPKNSSEFIVAPENGGVWLTQNGGETYQVLCSTLPTQSITALAVDWQSGTLAVATPYGVFISTDKGKTTDFKGLGGMQRISSLYINPTNPQELVAGVLGNPYKADEKRGIFKTTDGGKTWQQKLFVSTRAGITQITASPDGAMLLAVSWEVNNSQWDSAPYGSNSGIYKSADKGNTWTKITVNNGFLKGNNIGKIGVSCFNSQTYYAVVDNRNAKKKESINTVQKVVRIHLSAQDFDVMSKADFLALDNNRLNVFLHNIGQDEKYTAQNLKDMIAAEVTSPAKLLSYLGVSNQEVVGAEVYVTEDGGNSWQKANAQPLNDVYYQNGERFGGISVDLSNKKHLFIGGYPLLESTDGGRTWKNKQPISLDNSYEQLYLQQGTLFCTTRSGLQVSYDNGKSFAFKNVPQAMAFTQLSYDKANKTPYYVSDQVVLAQNNSHWNTFRKAIHLLSFGNDSYAAEPYGKFFTFLPDRDQLFPLGSAYYGENKEPLRFGRNAPLLISPQNKDIIYIGSDKLHISMDKGRNWRTISDDVTNGNKQGNKAYGTISAIAESPFMFGLLYTGSDDGMIYTSDNGGVSWKQIYNAFPRPLKVNNLIASKHQRNRVLATLISTDDSNIDPIIFMSNDNGKSWTDIHSNLPDSKVNVLKEDPKNSQILYAGTDNGVYISFNLGESWQPFSKGLPETGVYDIYIDETNGEMTVATLGRGIFRTSVKMMQELRVAITSQDFYPLETPITLPYSANWGNSNNEWEEPVKPNVYFYAFASKENLSIPIKVMKGRVTLQTFTYKTNVGFNYIPYDLTMSYAGKTAYEKSLQKIFLPIATDGKVYLPKGRYTIIFTLPDGFEEERTLDIY</sequence>
<dbReference type="Gene3D" id="2.130.10.10">
    <property type="entry name" value="YVTN repeat-like/Quinoprotein amine dehydrogenase"/>
    <property type="match status" value="4"/>
</dbReference>
<dbReference type="Proteomes" id="UP000249891">
    <property type="component" value="Unassembled WGS sequence"/>
</dbReference>
<proteinExistence type="predicted"/>
<dbReference type="GO" id="GO:0010411">
    <property type="term" value="P:xyloglucan metabolic process"/>
    <property type="evidence" value="ECO:0007669"/>
    <property type="project" value="TreeGrafter"/>
</dbReference>
<dbReference type="InterPro" id="IPR036278">
    <property type="entry name" value="Sialidase_sf"/>
</dbReference>
<evidence type="ECO:0000313" key="1">
    <source>
        <dbReference type="EMBL" id="SQA79064.1"/>
    </source>
</evidence>
<accession>A0A2X2RIE3</accession>
<reference evidence="1 2" key="1">
    <citation type="submission" date="2018-06" db="EMBL/GenBank/DDBJ databases">
        <authorList>
            <consortium name="Pathogen Informatics"/>
            <person name="Doyle S."/>
        </authorList>
    </citation>
    <scope>NUCLEOTIDE SEQUENCE [LARGE SCALE GENOMIC DNA]</scope>
    <source>
        <strain evidence="1 2">NCTC11546</strain>
    </source>
</reference>
<evidence type="ECO:0000313" key="2">
    <source>
        <dbReference type="Proteomes" id="UP000249891"/>
    </source>
</evidence>
<gene>
    <name evidence="1" type="ORF">NCTC11546_02318</name>
</gene>
<dbReference type="InterPro" id="IPR052025">
    <property type="entry name" value="Xyloglucanase_GH74"/>
</dbReference>
<name>A0A2X2RIE3_CAPOC</name>
<dbReference type="InterPro" id="IPR015943">
    <property type="entry name" value="WD40/YVTN_repeat-like_dom_sf"/>
</dbReference>
<protein>
    <submittedName>
        <fullName evidence="1">Ycf48-like protein</fullName>
    </submittedName>
</protein>
<dbReference type="AlphaFoldDB" id="A0A2X2RIE3"/>
<dbReference type="PANTHER" id="PTHR43739:SF5">
    <property type="entry name" value="EXO-ALPHA-SIALIDASE"/>
    <property type="match status" value="1"/>
</dbReference>